<dbReference type="OrthoDB" id="9800023at2"/>
<evidence type="ECO:0000313" key="3">
    <source>
        <dbReference type="Proteomes" id="UP000035337"/>
    </source>
</evidence>
<dbReference type="GO" id="GO:0003677">
    <property type="term" value="F:DNA binding"/>
    <property type="evidence" value="ECO:0007669"/>
    <property type="project" value="InterPro"/>
</dbReference>
<proteinExistence type="predicted"/>
<dbReference type="RefSeq" id="WP_052570940.1">
    <property type="nucleotide sequence ID" value="NZ_CP009498.1"/>
</dbReference>
<dbReference type="Gene3D" id="1.10.238.160">
    <property type="match status" value="1"/>
</dbReference>
<dbReference type="SUPFAM" id="SSF46955">
    <property type="entry name" value="Putative DNA-binding domain"/>
    <property type="match status" value="1"/>
</dbReference>
<feature type="domain" description="Helix-turn-helix" evidence="1">
    <location>
        <begin position="11"/>
        <end position="59"/>
    </location>
</feature>
<evidence type="ECO:0000259" key="1">
    <source>
        <dbReference type="Pfam" id="PF12728"/>
    </source>
</evidence>
<gene>
    <name evidence="2" type="ORF">Epro_1013</name>
</gene>
<dbReference type="AlphaFoldDB" id="A0A0G3WKH9"/>
<dbReference type="EMBL" id="CP009498">
    <property type="protein sequence ID" value="AKL98392.1"/>
    <property type="molecule type" value="Genomic_DNA"/>
</dbReference>
<name>A0A0G3WKH9_9BACT</name>
<dbReference type="KEGG" id="epo:Epro_1013"/>
<sequence length="79" mass="9167">MENKSANKQIMDIKELSEYLGIGKSKIYSLIKLKKIPASKIGRQYRFSKDIIDNWLKERIVTKKDDLQLELPANTGNKK</sequence>
<dbReference type="Pfam" id="PF12728">
    <property type="entry name" value="HTH_17"/>
    <property type="match status" value="1"/>
</dbReference>
<protein>
    <recommendedName>
        <fullName evidence="1">Helix-turn-helix domain-containing protein</fullName>
    </recommendedName>
</protein>
<dbReference type="InterPro" id="IPR009061">
    <property type="entry name" value="DNA-bd_dom_put_sf"/>
</dbReference>
<dbReference type="InterPro" id="IPR041657">
    <property type="entry name" value="HTH_17"/>
</dbReference>
<dbReference type="Proteomes" id="UP000035337">
    <property type="component" value="Chromosome"/>
</dbReference>
<dbReference type="InterPro" id="IPR010093">
    <property type="entry name" value="SinI_DNA-bd"/>
</dbReference>
<keyword evidence="3" id="KW-1185">Reference proteome</keyword>
<organism evidence="2 3">
    <name type="scientific">Endomicrobium proavitum</name>
    <dbReference type="NCBI Taxonomy" id="1408281"/>
    <lineage>
        <taxon>Bacteria</taxon>
        <taxon>Pseudomonadati</taxon>
        <taxon>Elusimicrobiota</taxon>
        <taxon>Endomicrobiia</taxon>
        <taxon>Endomicrobiales</taxon>
        <taxon>Endomicrobiaceae</taxon>
        <taxon>Endomicrobium</taxon>
    </lineage>
</organism>
<evidence type="ECO:0000313" key="2">
    <source>
        <dbReference type="EMBL" id="AKL98392.1"/>
    </source>
</evidence>
<dbReference type="STRING" id="1408281.Epro_1013"/>
<accession>A0A0G3WKH9</accession>
<dbReference type="NCBIfam" id="TIGR01764">
    <property type="entry name" value="excise"/>
    <property type="match status" value="1"/>
</dbReference>
<reference evidence="2 3" key="1">
    <citation type="submission" date="2014-09" db="EMBL/GenBank/DDBJ databases">
        <title>Complete genome sequence of Endomicrobium proavitum.</title>
        <authorList>
            <person name="Zheng H."/>
        </authorList>
    </citation>
    <scope>NUCLEOTIDE SEQUENCE [LARGE SCALE GENOMIC DNA]</scope>
    <source>
        <strain evidence="2 3">Rsa215</strain>
    </source>
</reference>